<keyword evidence="3" id="KW-1185">Reference proteome</keyword>
<reference evidence="2" key="1">
    <citation type="submission" date="2020-12" db="EMBL/GenBank/DDBJ databases">
        <title>Metabolic potential, ecology and presence of endohyphal bacteria is reflected in genomic diversity of Mucoromycotina.</title>
        <authorList>
            <person name="Muszewska A."/>
            <person name="Okrasinska A."/>
            <person name="Steczkiewicz K."/>
            <person name="Drgas O."/>
            <person name="Orlowska M."/>
            <person name="Perlinska-Lenart U."/>
            <person name="Aleksandrzak-Piekarczyk T."/>
            <person name="Szatraj K."/>
            <person name="Zielenkiewicz U."/>
            <person name="Pilsyk S."/>
            <person name="Malc E."/>
            <person name="Mieczkowski P."/>
            <person name="Kruszewska J.S."/>
            <person name="Biernat P."/>
            <person name="Pawlowska J."/>
        </authorList>
    </citation>
    <scope>NUCLEOTIDE SEQUENCE</scope>
    <source>
        <strain evidence="2">CBS 226.32</strain>
    </source>
</reference>
<evidence type="ECO:0000313" key="2">
    <source>
        <dbReference type="EMBL" id="KAG2211480.1"/>
    </source>
</evidence>
<evidence type="ECO:0000256" key="1">
    <source>
        <dbReference type="SAM" id="MobiDB-lite"/>
    </source>
</evidence>
<evidence type="ECO:0000313" key="3">
    <source>
        <dbReference type="Proteomes" id="UP000650833"/>
    </source>
</evidence>
<comment type="caution">
    <text evidence="2">The sequence shown here is derived from an EMBL/GenBank/DDBJ whole genome shotgun (WGS) entry which is preliminary data.</text>
</comment>
<feature type="compositionally biased region" description="Polar residues" evidence="1">
    <location>
        <begin position="1"/>
        <end position="15"/>
    </location>
</feature>
<dbReference type="Proteomes" id="UP000650833">
    <property type="component" value="Unassembled WGS sequence"/>
</dbReference>
<gene>
    <name evidence="2" type="ORF">INT46_000304</name>
</gene>
<sequence length="239" mass="24999">MQLRSGSVYNYVPSSSRKRKAENELDEQPPSRQQKKNPSVCLDVWVPSSPPLTSSISVSLPVILPVSPPVTLPVSPPVTLPVTLPISPPVSLSASSISVSSPSSLPSSSINFPSVPIYDGMSVSSDDTVPIYSSQDTVELEDTEVGSSPLQRHVRFNSSVAVCLFNRDDEITIAATATATATTITTITTIAATATATATVITAITAITTITTITTIATTTTNTATTIIFKTNASSFAKI</sequence>
<feature type="region of interest" description="Disordered" evidence="1">
    <location>
        <begin position="1"/>
        <end position="39"/>
    </location>
</feature>
<protein>
    <submittedName>
        <fullName evidence="2">Uncharacterized protein</fullName>
    </submittedName>
</protein>
<proteinExistence type="predicted"/>
<name>A0A8H7RJ53_9FUNG</name>
<organism evidence="2 3">
    <name type="scientific">Mucor plumbeus</name>
    <dbReference type="NCBI Taxonomy" id="97098"/>
    <lineage>
        <taxon>Eukaryota</taxon>
        <taxon>Fungi</taxon>
        <taxon>Fungi incertae sedis</taxon>
        <taxon>Mucoromycota</taxon>
        <taxon>Mucoromycotina</taxon>
        <taxon>Mucoromycetes</taxon>
        <taxon>Mucorales</taxon>
        <taxon>Mucorineae</taxon>
        <taxon>Mucoraceae</taxon>
        <taxon>Mucor</taxon>
    </lineage>
</organism>
<dbReference type="EMBL" id="JAEPRC010000065">
    <property type="protein sequence ID" value="KAG2211480.1"/>
    <property type="molecule type" value="Genomic_DNA"/>
</dbReference>
<dbReference type="AlphaFoldDB" id="A0A8H7RJ53"/>
<accession>A0A8H7RJ53</accession>